<name>A0A5D0IKU6_9FLAO</name>
<dbReference type="OrthoDB" id="9816120at2"/>
<accession>A0A5D0IKU6</accession>
<dbReference type="NCBIfam" id="TIGR04183">
    <property type="entry name" value="Por_Secre_tail"/>
    <property type="match status" value="1"/>
</dbReference>
<dbReference type="Gene3D" id="2.130.10.130">
    <property type="entry name" value="Integrin alpha, N-terminal"/>
    <property type="match status" value="2"/>
</dbReference>
<dbReference type="Pfam" id="PF13517">
    <property type="entry name" value="FG-GAP_3"/>
    <property type="match status" value="1"/>
</dbReference>
<dbReference type="PANTHER" id="PTHR16026">
    <property type="entry name" value="CARTILAGE ACIDIC PROTEIN 1"/>
    <property type="match status" value="1"/>
</dbReference>
<evidence type="ECO:0000313" key="4">
    <source>
        <dbReference type="EMBL" id="TYA84176.1"/>
    </source>
</evidence>
<dbReference type="AlphaFoldDB" id="A0A5D0IKU6"/>
<keyword evidence="1 2" id="KW-0732">Signal</keyword>
<dbReference type="InterPro" id="IPR026444">
    <property type="entry name" value="Secre_tail"/>
</dbReference>
<evidence type="ECO:0000256" key="2">
    <source>
        <dbReference type="SAM" id="SignalP"/>
    </source>
</evidence>
<evidence type="ECO:0000259" key="3">
    <source>
        <dbReference type="Pfam" id="PF07593"/>
    </source>
</evidence>
<evidence type="ECO:0000313" key="5">
    <source>
        <dbReference type="Proteomes" id="UP000323930"/>
    </source>
</evidence>
<dbReference type="SUPFAM" id="SSF69318">
    <property type="entry name" value="Integrin alpha N-terminal domain"/>
    <property type="match status" value="1"/>
</dbReference>
<dbReference type="RefSeq" id="WP_148540516.1">
    <property type="nucleotide sequence ID" value="NZ_VSDQ01000409.1"/>
</dbReference>
<dbReference type="InterPro" id="IPR028994">
    <property type="entry name" value="Integrin_alpha_N"/>
</dbReference>
<dbReference type="InterPro" id="IPR011519">
    <property type="entry name" value="UnbV_ASPIC"/>
</dbReference>
<feature type="domain" description="ASPIC/UnbV" evidence="3">
    <location>
        <begin position="419"/>
        <end position="485"/>
    </location>
</feature>
<feature type="signal peptide" evidence="2">
    <location>
        <begin position="1"/>
        <end position="20"/>
    </location>
</feature>
<sequence length="612" mass="68798">MKVLLRTLFFSVALTTTVFGQQFDLQNLSVFNNIHTNYGNAVADYDLDGDLDVFIVAYKASTPKDRTSWSRLLNNRNSTLEDDIQFSGPLAREAYNNDWGLSLGASWGDFNNDEYPDLLIANQNTTELYQNMQDGTFKNITATSNIESCASCNNAGGLWWDFNNDGFLDLYLYFLDTKNKLYKNNGDGTFTLTDNALGLNDPSRTWSCLPIDANNDGWLDIYVVNDFGLSKFYVNNNGASFTEATKAYNLENKGCGMGSTIGDYNNDGIFDIYVTNIAESLVNPLFKGTSTNIFENTTLQQKVGNGNFGWGTNFFDADNDGDQDLYVVNGHEDLHYKNVFFKNLLTEGENFFENWSNASKANGMANGMSTEVFDYNNDGYLDILVSNTNDKPYLYKNTTAQSNAWVQINLKGTTVNKNAVGSKVKAYVKDNTLHRFHHGASIMGQSIKPVHFGLGTAKKIDSISVSWPNGTKEVIYNIATNQKITITEQQGMTFGDNYVPTEEEEEEEEGEKDIQEDLPTNLSVNTMPNPFSNFIDFHIESNSLETSEIVIEIFTLNGIRIEKIVDTKPEDLNKWTKRWQPNATNTSLTPGIYFYNISYNNQRKIGKLVFTP</sequence>
<dbReference type="Pfam" id="PF07593">
    <property type="entry name" value="UnbV_ASPIC"/>
    <property type="match status" value="1"/>
</dbReference>
<reference evidence="4 5" key="1">
    <citation type="submission" date="2019-08" db="EMBL/GenBank/DDBJ databases">
        <title>Seonamhaeicola sediminis sp. nov., isolated from marine sediment.</title>
        <authorList>
            <person name="Cao W.R."/>
        </authorList>
    </citation>
    <scope>NUCLEOTIDE SEQUENCE [LARGE SCALE GENOMIC DNA]</scope>
    <source>
        <strain evidence="4 5">B011</strain>
    </source>
</reference>
<evidence type="ECO:0000256" key="1">
    <source>
        <dbReference type="ARBA" id="ARBA00022729"/>
    </source>
</evidence>
<dbReference type="PANTHER" id="PTHR16026:SF0">
    <property type="entry name" value="CARTILAGE ACIDIC PROTEIN 1"/>
    <property type="match status" value="1"/>
</dbReference>
<dbReference type="InterPro" id="IPR027039">
    <property type="entry name" value="Crtac1"/>
</dbReference>
<comment type="caution">
    <text evidence="4">The sequence shown here is derived from an EMBL/GenBank/DDBJ whole genome shotgun (WGS) entry which is preliminary data.</text>
</comment>
<protein>
    <submittedName>
        <fullName evidence="4">T9SS type A sorting domain-containing protein</fullName>
    </submittedName>
</protein>
<gene>
    <name evidence="4" type="ORF">FUA24_05855</name>
</gene>
<dbReference type="EMBL" id="VSDQ01000409">
    <property type="protein sequence ID" value="TYA84176.1"/>
    <property type="molecule type" value="Genomic_DNA"/>
</dbReference>
<organism evidence="4 5">
    <name type="scientific">Seonamhaeicola marinus</name>
    <dbReference type="NCBI Taxonomy" id="1912246"/>
    <lineage>
        <taxon>Bacteria</taxon>
        <taxon>Pseudomonadati</taxon>
        <taxon>Bacteroidota</taxon>
        <taxon>Flavobacteriia</taxon>
        <taxon>Flavobacteriales</taxon>
        <taxon>Flavobacteriaceae</taxon>
    </lineage>
</organism>
<proteinExistence type="predicted"/>
<dbReference type="Proteomes" id="UP000323930">
    <property type="component" value="Unassembled WGS sequence"/>
</dbReference>
<feature type="chain" id="PRO_5022885652" evidence="2">
    <location>
        <begin position="21"/>
        <end position="612"/>
    </location>
</feature>
<dbReference type="InterPro" id="IPR013517">
    <property type="entry name" value="FG-GAP"/>
</dbReference>
<keyword evidence="5" id="KW-1185">Reference proteome</keyword>